<feature type="transmembrane region" description="Helical" evidence="8">
    <location>
        <begin position="197"/>
        <end position="219"/>
    </location>
</feature>
<comment type="domain">
    <text evidence="8">The DHHC domain is required for palmitoyltransferase activity.</text>
</comment>
<reference evidence="10" key="1">
    <citation type="journal article" date="2023" name="GigaByte">
        <title>Genome assembly of the bearded iris, Iris pallida Lam.</title>
        <authorList>
            <person name="Bruccoleri R.E."/>
            <person name="Oakeley E.J."/>
            <person name="Faust A.M.E."/>
            <person name="Altorfer M."/>
            <person name="Dessus-Babus S."/>
            <person name="Burckhardt D."/>
            <person name="Oertli M."/>
            <person name="Naumann U."/>
            <person name="Petersen F."/>
            <person name="Wong J."/>
        </authorList>
    </citation>
    <scope>NUCLEOTIDE SEQUENCE</scope>
    <source>
        <strain evidence="10">GSM-AAB239-AS_SAM_17_03QT</strain>
    </source>
</reference>
<dbReference type="InterPro" id="IPR039859">
    <property type="entry name" value="PFA4/ZDH16/20/ERF2-like"/>
</dbReference>
<dbReference type="AlphaFoldDB" id="A0AAX6G2J9"/>
<comment type="caution">
    <text evidence="10">The sequence shown here is derived from an EMBL/GenBank/DDBJ whole genome shotgun (WGS) entry which is preliminary data.</text>
</comment>
<sequence length="348" mass="38935">MDEEVTKEEACVALHLDHEKTCWGCGLRLILSSYSPIFKCGWCGAITNQNKSSRKPDSICFSRWRHLRDWLFVTILIIFKLFVICAGVWAVYPTIFSISYFCGVFHCVIAAILSVCTFSSFCLAAFRSPGEPLNILWGSYPYVGKDGLENYTFCEFCAKPKPPRAHHCRSCTICVLDMDHHCPFIGNCVGASNHRSFILFLILVVVSCVYLTVMTSYAGYHVWPPIDYGKFSLTELNSLGSMSIVKQIVVAVASSALLLPGRGLVLIYLTFASISVEIGISVLLWQQLNYIYAGNTYINHISSKDSLHSDRGCHNLLRFFGCPQLGYRFLLGFGNTTKLQESTSSKLL</sequence>
<gene>
    <name evidence="10" type="ORF">M6B38_386700</name>
</gene>
<keyword evidence="11" id="KW-1185">Reference proteome</keyword>
<dbReference type="GO" id="GO:0016020">
    <property type="term" value="C:membrane"/>
    <property type="evidence" value="ECO:0007669"/>
    <property type="project" value="UniProtKB-SubCell"/>
</dbReference>
<dbReference type="PROSITE" id="PS50216">
    <property type="entry name" value="DHHC"/>
    <property type="match status" value="1"/>
</dbReference>
<comment type="subcellular location">
    <subcellularLocation>
        <location evidence="1">Membrane</location>
        <topology evidence="1">Multi-pass membrane protein</topology>
    </subcellularLocation>
</comment>
<evidence type="ECO:0000256" key="6">
    <source>
        <dbReference type="ARBA" id="ARBA00023136"/>
    </source>
</evidence>
<proteinExistence type="inferred from homology"/>
<protein>
    <recommendedName>
        <fullName evidence="8">S-acyltransferase</fullName>
        <ecNumber evidence="8">2.3.1.225</ecNumber>
    </recommendedName>
    <alternativeName>
        <fullName evidence="8">Palmitoyltransferase</fullName>
    </alternativeName>
</protein>
<comment type="similarity">
    <text evidence="2 8">Belongs to the DHHC palmitoyltransferase family.</text>
</comment>
<dbReference type="Proteomes" id="UP001140949">
    <property type="component" value="Unassembled WGS sequence"/>
</dbReference>
<keyword evidence="3 8" id="KW-0808">Transferase</keyword>
<evidence type="ECO:0000256" key="8">
    <source>
        <dbReference type="RuleBase" id="RU079119"/>
    </source>
</evidence>
<dbReference type="Pfam" id="PF01529">
    <property type="entry name" value="DHHC"/>
    <property type="match status" value="1"/>
</dbReference>
<keyword evidence="5 8" id="KW-1133">Transmembrane helix</keyword>
<dbReference type="InterPro" id="IPR001594">
    <property type="entry name" value="Palmitoyltrfase_DHHC"/>
</dbReference>
<evidence type="ECO:0000256" key="5">
    <source>
        <dbReference type="ARBA" id="ARBA00022989"/>
    </source>
</evidence>
<reference evidence="10" key="2">
    <citation type="submission" date="2023-04" db="EMBL/GenBank/DDBJ databases">
        <authorList>
            <person name="Bruccoleri R.E."/>
            <person name="Oakeley E.J."/>
            <person name="Faust A.-M."/>
            <person name="Dessus-Babus S."/>
            <person name="Altorfer M."/>
            <person name="Burckhardt D."/>
            <person name="Oertli M."/>
            <person name="Naumann U."/>
            <person name="Petersen F."/>
            <person name="Wong J."/>
        </authorList>
    </citation>
    <scope>NUCLEOTIDE SEQUENCE</scope>
    <source>
        <strain evidence="10">GSM-AAB239-AS_SAM_17_03QT</strain>
        <tissue evidence="10">Leaf</tissue>
    </source>
</reference>
<name>A0AAX6G2J9_IRIPA</name>
<dbReference type="GO" id="GO:0019706">
    <property type="term" value="F:protein-cysteine S-palmitoyltransferase activity"/>
    <property type="evidence" value="ECO:0007669"/>
    <property type="project" value="UniProtKB-EC"/>
</dbReference>
<dbReference type="PANTHER" id="PTHR12246">
    <property type="entry name" value="PALMITOYLTRANSFERASE ZDHHC16"/>
    <property type="match status" value="1"/>
</dbReference>
<comment type="catalytic activity">
    <reaction evidence="8">
        <text>L-cysteinyl-[protein] + hexadecanoyl-CoA = S-hexadecanoyl-L-cysteinyl-[protein] + CoA</text>
        <dbReference type="Rhea" id="RHEA:36683"/>
        <dbReference type="Rhea" id="RHEA-COMP:10131"/>
        <dbReference type="Rhea" id="RHEA-COMP:11032"/>
        <dbReference type="ChEBI" id="CHEBI:29950"/>
        <dbReference type="ChEBI" id="CHEBI:57287"/>
        <dbReference type="ChEBI" id="CHEBI:57379"/>
        <dbReference type="ChEBI" id="CHEBI:74151"/>
        <dbReference type="EC" id="2.3.1.225"/>
    </reaction>
</comment>
<feature type="transmembrane region" description="Helical" evidence="8">
    <location>
        <begin position="266"/>
        <end position="285"/>
    </location>
</feature>
<organism evidence="10 11">
    <name type="scientific">Iris pallida</name>
    <name type="common">Sweet iris</name>
    <dbReference type="NCBI Taxonomy" id="29817"/>
    <lineage>
        <taxon>Eukaryota</taxon>
        <taxon>Viridiplantae</taxon>
        <taxon>Streptophyta</taxon>
        <taxon>Embryophyta</taxon>
        <taxon>Tracheophyta</taxon>
        <taxon>Spermatophyta</taxon>
        <taxon>Magnoliopsida</taxon>
        <taxon>Liliopsida</taxon>
        <taxon>Asparagales</taxon>
        <taxon>Iridaceae</taxon>
        <taxon>Iridoideae</taxon>
        <taxon>Irideae</taxon>
        <taxon>Iris</taxon>
    </lineage>
</organism>
<evidence type="ECO:0000256" key="2">
    <source>
        <dbReference type="ARBA" id="ARBA00008574"/>
    </source>
</evidence>
<keyword evidence="6 8" id="KW-0472">Membrane</keyword>
<dbReference type="EC" id="2.3.1.225" evidence="8"/>
<evidence type="ECO:0000256" key="1">
    <source>
        <dbReference type="ARBA" id="ARBA00004141"/>
    </source>
</evidence>
<evidence type="ECO:0000256" key="7">
    <source>
        <dbReference type="ARBA" id="ARBA00023315"/>
    </source>
</evidence>
<evidence type="ECO:0000256" key="3">
    <source>
        <dbReference type="ARBA" id="ARBA00022679"/>
    </source>
</evidence>
<evidence type="ECO:0000313" key="10">
    <source>
        <dbReference type="EMBL" id="KAJ6822565.1"/>
    </source>
</evidence>
<feature type="transmembrane region" description="Helical" evidence="8">
    <location>
        <begin position="98"/>
        <end position="126"/>
    </location>
</feature>
<accession>A0AAX6G2J9</accession>
<keyword evidence="4 8" id="KW-0812">Transmembrane</keyword>
<feature type="transmembrane region" description="Helical" evidence="8">
    <location>
        <begin position="70"/>
        <end position="92"/>
    </location>
</feature>
<evidence type="ECO:0000313" key="11">
    <source>
        <dbReference type="Proteomes" id="UP001140949"/>
    </source>
</evidence>
<feature type="domain" description="Palmitoyltransferase DHHC" evidence="9">
    <location>
        <begin position="151"/>
        <end position="303"/>
    </location>
</feature>
<keyword evidence="7 8" id="KW-0012">Acyltransferase</keyword>
<evidence type="ECO:0000256" key="4">
    <source>
        <dbReference type="ARBA" id="ARBA00022692"/>
    </source>
</evidence>
<dbReference type="EMBL" id="JANAVB010024000">
    <property type="protein sequence ID" value="KAJ6822565.1"/>
    <property type="molecule type" value="Genomic_DNA"/>
</dbReference>
<evidence type="ECO:0000259" key="9">
    <source>
        <dbReference type="Pfam" id="PF01529"/>
    </source>
</evidence>